<organism evidence="16 17">
    <name type="scientific">Klebsiella oxytoca</name>
    <dbReference type="NCBI Taxonomy" id="571"/>
    <lineage>
        <taxon>Bacteria</taxon>
        <taxon>Pseudomonadati</taxon>
        <taxon>Pseudomonadota</taxon>
        <taxon>Gammaproteobacteria</taxon>
        <taxon>Enterobacterales</taxon>
        <taxon>Enterobacteriaceae</taxon>
        <taxon>Klebsiella/Raoultella group</taxon>
        <taxon>Klebsiella</taxon>
    </lineage>
</organism>
<evidence type="ECO:0000259" key="15">
    <source>
        <dbReference type="PROSITE" id="PS52015"/>
    </source>
</evidence>
<evidence type="ECO:0000256" key="14">
    <source>
        <dbReference type="SAM" id="SignalP"/>
    </source>
</evidence>
<dbReference type="GO" id="GO:0055085">
    <property type="term" value="P:transmembrane transport"/>
    <property type="evidence" value="ECO:0007669"/>
    <property type="project" value="InterPro"/>
</dbReference>
<evidence type="ECO:0000256" key="1">
    <source>
        <dbReference type="ARBA" id="ARBA00004383"/>
    </source>
</evidence>
<dbReference type="RefSeq" id="WP_110272114.1">
    <property type="nucleotide sequence ID" value="NZ_QJJG01000001.1"/>
</dbReference>
<dbReference type="PRINTS" id="PR01374">
    <property type="entry name" value="TONBPROTEIN"/>
</dbReference>
<dbReference type="GO" id="GO:0015891">
    <property type="term" value="P:siderophore transport"/>
    <property type="evidence" value="ECO:0007669"/>
    <property type="project" value="InterPro"/>
</dbReference>
<evidence type="ECO:0000256" key="5">
    <source>
        <dbReference type="ARBA" id="ARBA00022475"/>
    </source>
</evidence>
<evidence type="ECO:0000256" key="9">
    <source>
        <dbReference type="ARBA" id="ARBA00022927"/>
    </source>
</evidence>
<dbReference type="GO" id="GO:0015031">
    <property type="term" value="P:protein transport"/>
    <property type="evidence" value="ECO:0007669"/>
    <property type="project" value="UniProtKB-UniRule"/>
</dbReference>
<dbReference type="GO" id="GO:0030288">
    <property type="term" value="C:outer membrane-bounded periplasmic space"/>
    <property type="evidence" value="ECO:0007669"/>
    <property type="project" value="InterPro"/>
</dbReference>
<feature type="signal peptide" evidence="14">
    <location>
        <begin position="1"/>
        <end position="18"/>
    </location>
</feature>
<dbReference type="Gene3D" id="3.30.2420.10">
    <property type="entry name" value="TonB"/>
    <property type="match status" value="1"/>
</dbReference>
<accession>A0A318G3Z4</accession>
<feature type="domain" description="TonB C-terminal" evidence="15">
    <location>
        <begin position="17"/>
        <end position="108"/>
    </location>
</feature>
<gene>
    <name evidence="16" type="ORF">DET57_10186</name>
</gene>
<comment type="caution">
    <text evidence="16">The sequence shown here is derived from an EMBL/GenBank/DDBJ whole genome shotgun (WGS) entry which is preliminary data.</text>
</comment>
<dbReference type="SUPFAM" id="SSF74653">
    <property type="entry name" value="TolA/TonB C-terminal domain"/>
    <property type="match status" value="1"/>
</dbReference>
<sequence length="125" mass="13782">MKRFLALLILFIIPITYAAESQPIEPRIKPVYPAKAEKKGISGQVKAQFDVDDNGLVTNVQLLSADPSGMFDNEVRAAMKKWRYVKGKPSRNNIITINFVPGSSTVEVPAPNQPGSIKSRGVPFR</sequence>
<name>A0A318G3Z4_KLEOX</name>
<evidence type="ECO:0000256" key="8">
    <source>
        <dbReference type="ARBA" id="ARBA00022737"/>
    </source>
</evidence>
<dbReference type="InterPro" id="IPR037682">
    <property type="entry name" value="TonB_C"/>
</dbReference>
<dbReference type="InterPro" id="IPR006260">
    <property type="entry name" value="TonB/TolA_C"/>
</dbReference>
<comment type="function">
    <text evidence="13">Interacts with outer membrane receptor proteins that carry out high-affinity binding and energy dependent uptake into the periplasmic space of specific substrates. It could act to transduce energy from the cytoplasmic membrane to specific energy-requiring processes in the outer membrane, resulting in the release into the periplasm of ligands bound by these outer membrane proteins.</text>
</comment>
<dbReference type="PANTHER" id="PTHR33446">
    <property type="entry name" value="PROTEIN TONB-RELATED"/>
    <property type="match status" value="1"/>
</dbReference>
<keyword evidence="10" id="KW-1133">Transmembrane helix</keyword>
<keyword evidence="9 13" id="KW-0653">Protein transport</keyword>
<evidence type="ECO:0000313" key="16">
    <source>
        <dbReference type="EMBL" id="PXW49388.1"/>
    </source>
</evidence>
<dbReference type="GO" id="GO:0031992">
    <property type="term" value="F:energy transducer activity"/>
    <property type="evidence" value="ECO:0007669"/>
    <property type="project" value="InterPro"/>
</dbReference>
<keyword evidence="4 13" id="KW-0813">Transport</keyword>
<reference evidence="16 17" key="1">
    <citation type="submission" date="2018-05" db="EMBL/GenBank/DDBJ databases">
        <title>Freshwater and sediment microbial communities from various areas in North America, analyzing microbe dynamics in response to fracking.</title>
        <authorList>
            <person name="Lamendella R."/>
        </authorList>
    </citation>
    <scope>NUCLEOTIDE SEQUENCE [LARGE SCALE GENOMIC DNA]</scope>
    <source>
        <strain evidence="16 17">67</strain>
    </source>
</reference>
<evidence type="ECO:0000256" key="13">
    <source>
        <dbReference type="RuleBase" id="RU362123"/>
    </source>
</evidence>
<keyword evidence="14" id="KW-0732">Signal</keyword>
<dbReference type="PANTHER" id="PTHR33446:SF8">
    <property type="entry name" value="PROTEIN TONB"/>
    <property type="match status" value="1"/>
</dbReference>
<protein>
    <recommendedName>
        <fullName evidence="3 13">Protein TonB</fullName>
    </recommendedName>
</protein>
<dbReference type="GO" id="GO:0098797">
    <property type="term" value="C:plasma membrane protein complex"/>
    <property type="evidence" value="ECO:0007669"/>
    <property type="project" value="TreeGrafter"/>
</dbReference>
<dbReference type="InterPro" id="IPR051045">
    <property type="entry name" value="TonB-dependent_transducer"/>
</dbReference>
<evidence type="ECO:0000256" key="3">
    <source>
        <dbReference type="ARBA" id="ARBA00022362"/>
    </source>
</evidence>
<dbReference type="Pfam" id="PF03544">
    <property type="entry name" value="TonB_C"/>
    <property type="match status" value="1"/>
</dbReference>
<dbReference type="PROSITE" id="PS52015">
    <property type="entry name" value="TONB_CTD"/>
    <property type="match status" value="1"/>
</dbReference>
<dbReference type="EMBL" id="QJJG01000001">
    <property type="protein sequence ID" value="PXW49388.1"/>
    <property type="molecule type" value="Genomic_DNA"/>
</dbReference>
<keyword evidence="13" id="KW-0735">Signal-anchor</keyword>
<keyword evidence="6 13" id="KW-0997">Cell inner membrane</keyword>
<evidence type="ECO:0000256" key="10">
    <source>
        <dbReference type="ARBA" id="ARBA00022989"/>
    </source>
</evidence>
<evidence type="ECO:0000256" key="11">
    <source>
        <dbReference type="ARBA" id="ARBA00023136"/>
    </source>
</evidence>
<feature type="chain" id="PRO_5016294477" description="Protein TonB" evidence="14">
    <location>
        <begin position="19"/>
        <end position="125"/>
    </location>
</feature>
<dbReference type="AlphaFoldDB" id="A0A318G3Z4"/>
<evidence type="ECO:0000313" key="17">
    <source>
        <dbReference type="Proteomes" id="UP000247485"/>
    </source>
</evidence>
<dbReference type="Proteomes" id="UP000247485">
    <property type="component" value="Unassembled WGS sequence"/>
</dbReference>
<evidence type="ECO:0000256" key="6">
    <source>
        <dbReference type="ARBA" id="ARBA00022519"/>
    </source>
</evidence>
<evidence type="ECO:0000256" key="7">
    <source>
        <dbReference type="ARBA" id="ARBA00022692"/>
    </source>
</evidence>
<dbReference type="InterPro" id="IPR003538">
    <property type="entry name" value="TonB"/>
</dbReference>
<keyword evidence="11" id="KW-0472">Membrane</keyword>
<comment type="subcellular location">
    <subcellularLocation>
        <location evidence="1 13">Cell inner membrane</location>
        <topology evidence="1 13">Single-pass membrane protein</topology>
        <orientation evidence="1 13">Periplasmic side</orientation>
    </subcellularLocation>
</comment>
<keyword evidence="7" id="KW-0812">Transmembrane</keyword>
<dbReference type="NCBIfam" id="TIGR01352">
    <property type="entry name" value="tonB_Cterm"/>
    <property type="match status" value="1"/>
</dbReference>
<keyword evidence="8" id="KW-0677">Repeat</keyword>
<evidence type="ECO:0000256" key="2">
    <source>
        <dbReference type="ARBA" id="ARBA00006555"/>
    </source>
</evidence>
<comment type="similarity">
    <text evidence="2 13">Belongs to the TonB family.</text>
</comment>
<evidence type="ECO:0000256" key="4">
    <source>
        <dbReference type="ARBA" id="ARBA00022448"/>
    </source>
</evidence>
<proteinExistence type="inferred from homology"/>
<evidence type="ECO:0000256" key="12">
    <source>
        <dbReference type="ARBA" id="ARBA00025849"/>
    </source>
</evidence>
<keyword evidence="5 13" id="KW-1003">Cell membrane</keyword>
<comment type="subunit">
    <text evidence="12">Homodimer. Forms a complex with the accessory proteins ExbB and ExbD.</text>
</comment>